<dbReference type="EMBL" id="JAVKPH010000036">
    <property type="protein sequence ID" value="MDR5654849.1"/>
    <property type="molecule type" value="Genomic_DNA"/>
</dbReference>
<dbReference type="Pfam" id="PF03372">
    <property type="entry name" value="Exo_endo_phos"/>
    <property type="match status" value="1"/>
</dbReference>
<sequence length="346" mass="35901">MIAGLLLAWLALPLWAESLRIATFGADLTRRGPGLLLRDILSGKDPQVAAVVAVIAAAQADVLLLTGVDHDHDLVALTALADRLAAAGAPYPHRFALPPNRGLRTGEDLDGDGRPGEAQGFGRFTGAEGMAILSRLPIAAEAARDFSALAWRDLPGALTGPDVTPAQRLSTTGHWMVPVHLPGGGLLHLLAWHATPPVFDGGTGRNARRNHDETALWLRLIEGGTGPPTPFVILGNGNLDPADGDGLPGAMHALLAHPALQDPQPRSNGGAMAADPAHRGDPALDTADFRDGPGQPGNLRVDLVLPSAGLRVLDAGVIWPPPGAALAAEAAAASRHRLVWVDLEPP</sequence>
<dbReference type="RefSeq" id="WP_310459012.1">
    <property type="nucleotide sequence ID" value="NZ_JAVKPH010000036.1"/>
</dbReference>
<feature type="region of interest" description="Disordered" evidence="1">
    <location>
        <begin position="261"/>
        <end position="295"/>
    </location>
</feature>
<feature type="region of interest" description="Disordered" evidence="1">
    <location>
        <begin position="98"/>
        <end position="119"/>
    </location>
</feature>
<feature type="compositionally biased region" description="Basic and acidic residues" evidence="1">
    <location>
        <begin position="104"/>
        <end position="115"/>
    </location>
</feature>
<keyword evidence="3" id="KW-0378">Hydrolase</keyword>
<keyword evidence="3" id="KW-0540">Nuclease</keyword>
<protein>
    <submittedName>
        <fullName evidence="3">Endonuclease/exonuclease/phosphatase family protein</fullName>
    </submittedName>
</protein>
<proteinExistence type="predicted"/>
<evidence type="ECO:0000259" key="2">
    <source>
        <dbReference type="Pfam" id="PF03372"/>
    </source>
</evidence>
<keyword evidence="4" id="KW-1185">Reference proteome</keyword>
<evidence type="ECO:0000313" key="3">
    <source>
        <dbReference type="EMBL" id="MDR5654849.1"/>
    </source>
</evidence>
<dbReference type="InterPro" id="IPR005135">
    <property type="entry name" value="Endo/exonuclease/phosphatase"/>
</dbReference>
<evidence type="ECO:0000256" key="1">
    <source>
        <dbReference type="SAM" id="MobiDB-lite"/>
    </source>
</evidence>
<name>A0ABU1FEF0_9RHOB</name>
<comment type="caution">
    <text evidence="3">The sequence shown here is derived from an EMBL/GenBank/DDBJ whole genome shotgun (WGS) entry which is preliminary data.</text>
</comment>
<dbReference type="InterPro" id="IPR036691">
    <property type="entry name" value="Endo/exonu/phosph_ase_sf"/>
</dbReference>
<dbReference type="Proteomes" id="UP001247754">
    <property type="component" value="Unassembled WGS sequence"/>
</dbReference>
<evidence type="ECO:0000313" key="4">
    <source>
        <dbReference type="Proteomes" id="UP001247754"/>
    </source>
</evidence>
<dbReference type="Gene3D" id="3.60.10.10">
    <property type="entry name" value="Endonuclease/exonuclease/phosphatase"/>
    <property type="match status" value="1"/>
</dbReference>
<keyword evidence="3" id="KW-0255">Endonuclease</keyword>
<accession>A0ABU1FEF0</accession>
<organism evidence="3 4">
    <name type="scientific">Ruixingdingia sedimenti</name>
    <dbReference type="NCBI Taxonomy" id="3073604"/>
    <lineage>
        <taxon>Bacteria</taxon>
        <taxon>Pseudomonadati</taxon>
        <taxon>Pseudomonadota</taxon>
        <taxon>Alphaproteobacteria</taxon>
        <taxon>Rhodobacterales</taxon>
        <taxon>Paracoccaceae</taxon>
        <taxon>Ruixingdingia</taxon>
    </lineage>
</organism>
<feature type="compositionally biased region" description="Basic and acidic residues" evidence="1">
    <location>
        <begin position="276"/>
        <end position="291"/>
    </location>
</feature>
<dbReference type="GO" id="GO:0004519">
    <property type="term" value="F:endonuclease activity"/>
    <property type="evidence" value="ECO:0007669"/>
    <property type="project" value="UniProtKB-KW"/>
</dbReference>
<dbReference type="SUPFAM" id="SSF56219">
    <property type="entry name" value="DNase I-like"/>
    <property type="match status" value="1"/>
</dbReference>
<gene>
    <name evidence="3" type="ORF">RGD00_19745</name>
</gene>
<reference evidence="3 4" key="1">
    <citation type="submission" date="2023-09" db="EMBL/GenBank/DDBJ databases">
        <title>Xinfangfangia sedmenti sp. nov., isolated the sedment.</title>
        <authorList>
            <person name="Xu L."/>
        </authorList>
    </citation>
    <scope>NUCLEOTIDE SEQUENCE [LARGE SCALE GENOMIC DNA]</scope>
    <source>
        <strain evidence="3 4">LG-4</strain>
    </source>
</reference>
<feature type="domain" description="Endonuclease/exonuclease/phosphatase" evidence="2">
    <location>
        <begin position="43"/>
        <end position="336"/>
    </location>
</feature>